<dbReference type="KEGG" id="scm:SCHCO_02751169"/>
<name>D8QCN3_SCHCM</name>
<evidence type="ECO:0000256" key="1">
    <source>
        <dbReference type="SAM" id="MobiDB-lite"/>
    </source>
</evidence>
<dbReference type="Pfam" id="PF07927">
    <property type="entry name" value="HicA_toxin"/>
    <property type="match status" value="1"/>
</dbReference>
<dbReference type="InParanoid" id="D8QCN3"/>
<proteinExistence type="predicted"/>
<dbReference type="AlphaFoldDB" id="D8QCN3"/>
<organism evidence="3">
    <name type="scientific">Schizophyllum commune (strain H4-8 / FGSC 9210)</name>
    <name type="common">Split gill fungus</name>
    <dbReference type="NCBI Taxonomy" id="578458"/>
    <lineage>
        <taxon>Eukaryota</taxon>
        <taxon>Fungi</taxon>
        <taxon>Dikarya</taxon>
        <taxon>Basidiomycota</taxon>
        <taxon>Agaricomycotina</taxon>
        <taxon>Agaricomycetes</taxon>
        <taxon>Agaricomycetidae</taxon>
        <taxon>Agaricales</taxon>
        <taxon>Schizophyllaceae</taxon>
        <taxon>Schizophyllum</taxon>
    </lineage>
</organism>
<dbReference type="InterPro" id="IPR012933">
    <property type="entry name" value="HicA_mRNA_interferase"/>
</dbReference>
<dbReference type="GO" id="GO:0003729">
    <property type="term" value="F:mRNA binding"/>
    <property type="evidence" value="ECO:0007669"/>
    <property type="project" value="InterPro"/>
</dbReference>
<evidence type="ECO:0000313" key="3">
    <source>
        <dbReference type="Proteomes" id="UP000007431"/>
    </source>
</evidence>
<sequence length="125" mass="14025">MSASTSTSTLSAALTLKAQQAREYMQQLVRVAKEDPDARDLQPVKWEEFVTLMDQLGFDYDPATPGTSVRFIPRNQRDQPVISHKPHPDPTIHPMMLREMLKKLIRLYGWADESEAVGAGEGATN</sequence>
<reference evidence="2 3" key="1">
    <citation type="journal article" date="2010" name="Nat. Biotechnol.">
        <title>Genome sequence of the model mushroom Schizophyllum commune.</title>
        <authorList>
            <person name="Ohm R.A."/>
            <person name="de Jong J.F."/>
            <person name="Lugones L.G."/>
            <person name="Aerts A."/>
            <person name="Kothe E."/>
            <person name="Stajich J.E."/>
            <person name="de Vries R.P."/>
            <person name="Record E."/>
            <person name="Levasseur A."/>
            <person name="Baker S.E."/>
            <person name="Bartholomew K.A."/>
            <person name="Coutinho P.M."/>
            <person name="Erdmann S."/>
            <person name="Fowler T.J."/>
            <person name="Gathman A.C."/>
            <person name="Lombard V."/>
            <person name="Henrissat B."/>
            <person name="Knabe N."/>
            <person name="Kuees U."/>
            <person name="Lilly W.W."/>
            <person name="Lindquist E."/>
            <person name="Lucas S."/>
            <person name="Magnuson J.K."/>
            <person name="Piumi F."/>
            <person name="Raudaskoski M."/>
            <person name="Salamov A."/>
            <person name="Schmutz J."/>
            <person name="Schwarze F.W.M.R."/>
            <person name="vanKuyk P.A."/>
            <person name="Horton J.S."/>
            <person name="Grigoriev I.V."/>
            <person name="Woesten H.A.B."/>
        </authorList>
    </citation>
    <scope>NUCLEOTIDE SEQUENCE [LARGE SCALE GENOMIC DNA]</scope>
    <source>
        <strain evidence="3">H4-8 / FGSC 9210</strain>
    </source>
</reference>
<evidence type="ECO:0008006" key="4">
    <source>
        <dbReference type="Google" id="ProtNLM"/>
    </source>
</evidence>
<protein>
    <recommendedName>
        <fullName evidence="4">Type II toxin-antitoxin system HicA family toxin</fullName>
    </recommendedName>
</protein>
<dbReference type="RefSeq" id="XP_003029865.1">
    <property type="nucleotide sequence ID" value="XM_003029819.1"/>
</dbReference>
<feature type="region of interest" description="Disordered" evidence="1">
    <location>
        <begin position="71"/>
        <end position="93"/>
    </location>
</feature>
<accession>D8QCN3</accession>
<gene>
    <name evidence="2" type="ORF">SCHCODRAFT_236721</name>
</gene>
<dbReference type="Proteomes" id="UP000007431">
    <property type="component" value="Unassembled WGS sequence"/>
</dbReference>
<dbReference type="GeneID" id="9591285"/>
<dbReference type="HOGENOM" id="CLU_1993920_0_0_1"/>
<dbReference type="EMBL" id="GL377309">
    <property type="protein sequence ID" value="EFI94962.1"/>
    <property type="molecule type" value="Genomic_DNA"/>
</dbReference>
<dbReference type="VEuPathDB" id="FungiDB:SCHCODRAFT_02751169"/>
<evidence type="ECO:0000313" key="2">
    <source>
        <dbReference type="EMBL" id="EFI94962.1"/>
    </source>
</evidence>
<dbReference type="OrthoDB" id="2922289at2759"/>
<keyword evidence="3" id="KW-1185">Reference proteome</keyword>